<gene>
    <name evidence="2" type="ordered locus">Rcas_2886</name>
</gene>
<organism evidence="2 3">
    <name type="scientific">Roseiflexus castenholzii (strain DSM 13941 / HLO8)</name>
    <dbReference type="NCBI Taxonomy" id="383372"/>
    <lineage>
        <taxon>Bacteria</taxon>
        <taxon>Bacillati</taxon>
        <taxon>Chloroflexota</taxon>
        <taxon>Chloroflexia</taxon>
        <taxon>Chloroflexales</taxon>
        <taxon>Roseiflexineae</taxon>
        <taxon>Roseiflexaceae</taxon>
        <taxon>Roseiflexus</taxon>
    </lineage>
</organism>
<keyword evidence="3" id="KW-1185">Reference proteome</keyword>
<dbReference type="CDD" id="cd06260">
    <property type="entry name" value="DUF820-like"/>
    <property type="match status" value="1"/>
</dbReference>
<reference evidence="2 3" key="1">
    <citation type="submission" date="2007-08" db="EMBL/GenBank/DDBJ databases">
        <title>Complete sequence of Roseiflexus castenholzii DSM 13941.</title>
        <authorList>
            <consortium name="US DOE Joint Genome Institute"/>
            <person name="Copeland A."/>
            <person name="Lucas S."/>
            <person name="Lapidus A."/>
            <person name="Barry K."/>
            <person name="Glavina del Rio T."/>
            <person name="Dalin E."/>
            <person name="Tice H."/>
            <person name="Pitluck S."/>
            <person name="Thompson L.S."/>
            <person name="Brettin T."/>
            <person name="Bruce D."/>
            <person name="Detter J.C."/>
            <person name="Han C."/>
            <person name="Tapia R."/>
            <person name="Schmutz J."/>
            <person name="Larimer F."/>
            <person name="Land M."/>
            <person name="Hauser L."/>
            <person name="Kyrpides N."/>
            <person name="Mikhailova N."/>
            <person name="Bryant D.A."/>
            <person name="Hanada S."/>
            <person name="Tsukatani Y."/>
            <person name="Richardson P."/>
        </authorList>
    </citation>
    <scope>NUCLEOTIDE SEQUENCE [LARGE SCALE GENOMIC DNA]</scope>
    <source>
        <strain evidence="3">DSM 13941 / HLO8</strain>
    </source>
</reference>
<dbReference type="STRING" id="383372.Rcas_2886"/>
<feature type="domain" description="Putative restriction endonuclease" evidence="1">
    <location>
        <begin position="12"/>
        <end position="168"/>
    </location>
</feature>
<dbReference type="PANTHER" id="PTHR36558">
    <property type="entry name" value="GLR1098 PROTEIN"/>
    <property type="match status" value="1"/>
</dbReference>
<dbReference type="InterPro" id="IPR008538">
    <property type="entry name" value="Uma2"/>
</dbReference>
<dbReference type="AlphaFoldDB" id="A7NN16"/>
<sequence length="190" mass="21973">MKRSLVKNKAFEEQSSDRHEHYGSRIMALTGGNQAHSIICSNLNALLHTQLRKRPSVIYTSDMKIRADQPRKYMYPDVAVVCGESQFEDATRRVLLNPAVIIEVLPESTEQYDRGKKFQYYRSIETVQEYILVASDAQHIDHYRRQSENLRVLTSMDGDDGVLELPTIERRLHLAEVYEKVPFDIEDNTA</sequence>
<name>A7NN16_ROSCS</name>
<dbReference type="InterPro" id="IPR011335">
    <property type="entry name" value="Restrct_endonuc-II-like"/>
</dbReference>
<accession>A7NN16</accession>
<dbReference type="Pfam" id="PF05685">
    <property type="entry name" value="Uma2"/>
    <property type="match status" value="1"/>
</dbReference>
<evidence type="ECO:0000313" key="3">
    <source>
        <dbReference type="Proteomes" id="UP000000263"/>
    </source>
</evidence>
<dbReference type="Gene3D" id="3.90.1570.10">
    <property type="entry name" value="tt1808, chain A"/>
    <property type="match status" value="1"/>
</dbReference>
<protein>
    <recommendedName>
        <fullName evidence="1">Putative restriction endonuclease domain-containing protein</fullName>
    </recommendedName>
</protein>
<dbReference type="eggNOG" id="COG4636">
    <property type="taxonomic scope" value="Bacteria"/>
</dbReference>
<dbReference type="PANTHER" id="PTHR36558:SF1">
    <property type="entry name" value="RESTRICTION ENDONUCLEASE DOMAIN-CONTAINING PROTEIN-RELATED"/>
    <property type="match status" value="1"/>
</dbReference>
<dbReference type="HOGENOM" id="CLU_076312_6_0_0"/>
<dbReference type="EMBL" id="CP000804">
    <property type="protein sequence ID" value="ABU58948.1"/>
    <property type="molecule type" value="Genomic_DNA"/>
</dbReference>
<dbReference type="SUPFAM" id="SSF52980">
    <property type="entry name" value="Restriction endonuclease-like"/>
    <property type="match status" value="1"/>
</dbReference>
<proteinExistence type="predicted"/>
<dbReference type="InterPro" id="IPR012296">
    <property type="entry name" value="Nuclease_put_TT1808"/>
</dbReference>
<evidence type="ECO:0000313" key="2">
    <source>
        <dbReference type="EMBL" id="ABU58948.1"/>
    </source>
</evidence>
<dbReference type="KEGG" id="rca:Rcas_2886"/>
<evidence type="ECO:0000259" key="1">
    <source>
        <dbReference type="Pfam" id="PF05685"/>
    </source>
</evidence>
<dbReference type="RefSeq" id="WP_012121372.1">
    <property type="nucleotide sequence ID" value="NC_009767.1"/>
</dbReference>
<dbReference type="Proteomes" id="UP000000263">
    <property type="component" value="Chromosome"/>
</dbReference>